<dbReference type="InterPro" id="IPR004101">
    <property type="entry name" value="Mur_ligase_C"/>
</dbReference>
<dbReference type="GO" id="GO:0004326">
    <property type="term" value="F:tetrahydrofolylpolyglutamate synthase activity"/>
    <property type="evidence" value="ECO:0007669"/>
    <property type="project" value="InterPro"/>
</dbReference>
<dbReference type="Pfam" id="PF08245">
    <property type="entry name" value="Mur_ligase_M"/>
    <property type="match status" value="1"/>
</dbReference>
<dbReference type="GO" id="GO:0009252">
    <property type="term" value="P:peptidoglycan biosynthetic process"/>
    <property type="evidence" value="ECO:0007669"/>
    <property type="project" value="UniProtKB-UniPathway"/>
</dbReference>
<keyword evidence="10" id="KW-0131">Cell cycle</keyword>
<accession>A0A1Y4R1Q8</accession>
<keyword evidence="7 10" id="KW-0133">Cell shape</keyword>
<comment type="caution">
    <text evidence="13">The sequence shown here is derived from an EMBL/GenBank/DDBJ whole genome shotgun (WGS) entry which is preliminary data.</text>
</comment>
<name>A0A1Y4R1Q8_9ENTE</name>
<keyword evidence="10" id="KW-0132">Cell division</keyword>
<keyword evidence="3" id="KW-0963">Cytoplasm</keyword>
<dbReference type="PANTHER" id="PTHR23135:SF4">
    <property type="entry name" value="UDP-N-ACETYLMURAMOYL-L-ALANYL-D-GLUTAMATE--2,6-DIAMINOPIMELATE LIGASE MURE HOMOLOG, CHLOROPLASTIC"/>
    <property type="match status" value="1"/>
</dbReference>
<dbReference type="GO" id="GO:0051301">
    <property type="term" value="P:cell division"/>
    <property type="evidence" value="ECO:0007669"/>
    <property type="project" value="UniProtKB-KW"/>
</dbReference>
<evidence type="ECO:0000256" key="4">
    <source>
        <dbReference type="ARBA" id="ARBA00022598"/>
    </source>
</evidence>
<gene>
    <name evidence="13" type="ORF">B5E88_01310</name>
</gene>
<evidence type="ECO:0000256" key="7">
    <source>
        <dbReference type="ARBA" id="ARBA00022960"/>
    </source>
</evidence>
<evidence type="ECO:0000256" key="8">
    <source>
        <dbReference type="ARBA" id="ARBA00022984"/>
    </source>
</evidence>
<evidence type="ECO:0000256" key="2">
    <source>
        <dbReference type="ARBA" id="ARBA00005898"/>
    </source>
</evidence>
<evidence type="ECO:0000259" key="11">
    <source>
        <dbReference type="Pfam" id="PF02875"/>
    </source>
</evidence>
<evidence type="ECO:0000256" key="9">
    <source>
        <dbReference type="ARBA" id="ARBA00023316"/>
    </source>
</evidence>
<dbReference type="NCBIfam" id="TIGR01085">
    <property type="entry name" value="murE"/>
    <property type="match status" value="1"/>
</dbReference>
<dbReference type="Pfam" id="PF02875">
    <property type="entry name" value="Mur_ligase_C"/>
    <property type="match status" value="1"/>
</dbReference>
<dbReference type="InterPro" id="IPR035911">
    <property type="entry name" value="MurE/MurF_N"/>
</dbReference>
<keyword evidence="5" id="KW-0547">Nucleotide-binding</keyword>
<dbReference type="RefSeq" id="WP_016250809.1">
    <property type="nucleotide sequence ID" value="NZ_LDED01000011.1"/>
</dbReference>
<dbReference type="Gene3D" id="3.40.1390.10">
    <property type="entry name" value="MurE/MurF, N-terminal domain"/>
    <property type="match status" value="1"/>
</dbReference>
<keyword evidence="8 10" id="KW-0573">Peptidoglycan synthesis</keyword>
<dbReference type="UniPathway" id="UPA00219"/>
<comment type="pathway">
    <text evidence="1 10">Cell wall biogenesis; peptidoglycan biosynthesis.</text>
</comment>
<evidence type="ECO:0000256" key="1">
    <source>
        <dbReference type="ARBA" id="ARBA00004752"/>
    </source>
</evidence>
<dbReference type="GO" id="GO:0071555">
    <property type="term" value="P:cell wall organization"/>
    <property type="evidence" value="ECO:0007669"/>
    <property type="project" value="UniProtKB-KW"/>
</dbReference>
<evidence type="ECO:0000313" key="13">
    <source>
        <dbReference type="EMBL" id="OUQ11524.1"/>
    </source>
</evidence>
<dbReference type="InterPro" id="IPR013221">
    <property type="entry name" value="Mur_ligase_cen"/>
</dbReference>
<dbReference type="InterPro" id="IPR005761">
    <property type="entry name" value="UDP-N-AcMur-Glu-dNH2Pim_ligase"/>
</dbReference>
<keyword evidence="6" id="KW-0067">ATP-binding</keyword>
<dbReference type="InterPro" id="IPR036565">
    <property type="entry name" value="Mur-like_cat_sf"/>
</dbReference>
<dbReference type="GO" id="GO:0008360">
    <property type="term" value="P:regulation of cell shape"/>
    <property type="evidence" value="ECO:0007669"/>
    <property type="project" value="UniProtKB-KW"/>
</dbReference>
<evidence type="ECO:0000256" key="3">
    <source>
        <dbReference type="ARBA" id="ARBA00022490"/>
    </source>
</evidence>
<protein>
    <submittedName>
        <fullName evidence="13">UDP-N-acetylmuramoylalanyl-D-glutamate--L-lysine ligase</fullName>
    </submittedName>
</protein>
<reference evidence="14" key="1">
    <citation type="submission" date="2017-04" db="EMBL/GenBank/DDBJ databases">
        <title>Function of individual gut microbiota members based on whole genome sequencing of pure cultures obtained from chicken caecum.</title>
        <authorList>
            <person name="Medvecky M."/>
            <person name="Cejkova D."/>
            <person name="Polansky O."/>
            <person name="Karasova D."/>
            <person name="Kubasova T."/>
            <person name="Cizek A."/>
            <person name="Rychlik I."/>
        </authorList>
    </citation>
    <scope>NUCLEOTIDE SEQUENCE [LARGE SCALE GENOMIC DNA]</scope>
    <source>
        <strain evidence="14">An144</strain>
    </source>
</reference>
<dbReference type="SUPFAM" id="SSF63418">
    <property type="entry name" value="MurE/MurF N-terminal domain"/>
    <property type="match status" value="1"/>
</dbReference>
<comment type="subcellular location">
    <subcellularLocation>
        <location evidence="10">Cytoplasm</location>
    </subcellularLocation>
</comment>
<dbReference type="AlphaFoldDB" id="A0A1Y4R1Q8"/>
<dbReference type="EMBL" id="NFLC01000002">
    <property type="protein sequence ID" value="OUQ11524.1"/>
    <property type="molecule type" value="Genomic_DNA"/>
</dbReference>
<dbReference type="PROSITE" id="PS01011">
    <property type="entry name" value="FOLYLPOLYGLU_SYNT_1"/>
    <property type="match status" value="1"/>
</dbReference>
<keyword evidence="9 10" id="KW-0961">Cell wall biogenesis/degradation</keyword>
<dbReference type="SUPFAM" id="SSF53623">
    <property type="entry name" value="MurD-like peptide ligases, catalytic domain"/>
    <property type="match status" value="1"/>
</dbReference>
<proteinExistence type="inferred from homology"/>
<comment type="similarity">
    <text evidence="2">Belongs to the MurCDEF family. MurE subfamily.</text>
</comment>
<dbReference type="Gene3D" id="3.40.1190.10">
    <property type="entry name" value="Mur-like, catalytic domain"/>
    <property type="match status" value="1"/>
</dbReference>
<evidence type="ECO:0000313" key="14">
    <source>
        <dbReference type="Proteomes" id="UP000196074"/>
    </source>
</evidence>
<dbReference type="GeneID" id="60872566"/>
<feature type="domain" description="Mur ligase central" evidence="12">
    <location>
        <begin position="124"/>
        <end position="327"/>
    </location>
</feature>
<evidence type="ECO:0000259" key="12">
    <source>
        <dbReference type="Pfam" id="PF08245"/>
    </source>
</evidence>
<sequence length="508" mass="56493">MEYQISLPQIQEILLKKQLLKEIIIDGQWHYAPSDKISAKIFHHMTYDSREVGRDSLFFCKGLNFKESFLAQAIAQGLTCYVSENYYEHQAAIAVVVTDIREAMVVLAQAFYQNPQEQLFTIAITGTKGKTTTAYLTHQLINQLTNHKCALFSSEETILDGKTKMKSSLSTPEALVIYQQMAQAVENKMTHLVMEVSSQAYKIKRVYGLTFDVGLFLNIGHDHISPIEHPTFEDYLYCKRQLILHSKKMILNADMPYFDLLVETCQQAKVDYLTFSEKSVTADYQYTSKSQHDFILKDQQTNQEQAIHLGLVGEFNHANATAAIMVARLVDSQLSLEQAGQDLSEVSVPGRMNAFYLANGALVLVDYAHNYLSLKAVSHAAKQLKPDGKLIILTGSAGGKALSRRPDMGKAISEEADVAFLTADDPNFEQVASISEEIKAAITNPSVQVILEENRKQAILQALAMADSQSAVVLAGKGSEKTIKVNGQATPYESDIEIVKAYIAEEKA</sequence>
<dbReference type="SUPFAM" id="SSF53244">
    <property type="entry name" value="MurD-like peptide ligases, peptide-binding domain"/>
    <property type="match status" value="1"/>
</dbReference>
<keyword evidence="4 13" id="KW-0436">Ligase</keyword>
<dbReference type="PANTHER" id="PTHR23135">
    <property type="entry name" value="MUR LIGASE FAMILY MEMBER"/>
    <property type="match status" value="1"/>
</dbReference>
<evidence type="ECO:0000256" key="5">
    <source>
        <dbReference type="ARBA" id="ARBA00022741"/>
    </source>
</evidence>
<feature type="domain" description="Mur ligase C-terminal" evidence="11">
    <location>
        <begin position="350"/>
        <end position="478"/>
    </location>
</feature>
<dbReference type="InterPro" id="IPR018109">
    <property type="entry name" value="Folylpolyglutamate_synth_CS"/>
</dbReference>
<dbReference type="GO" id="GO:0005737">
    <property type="term" value="C:cytoplasm"/>
    <property type="evidence" value="ECO:0007669"/>
    <property type="project" value="UniProtKB-SubCell"/>
</dbReference>
<dbReference type="Gene3D" id="3.90.190.20">
    <property type="entry name" value="Mur ligase, C-terminal domain"/>
    <property type="match status" value="1"/>
</dbReference>
<evidence type="ECO:0000256" key="6">
    <source>
        <dbReference type="ARBA" id="ARBA00022840"/>
    </source>
</evidence>
<organism evidence="13 14">
    <name type="scientific">Enterococcus cecorum</name>
    <dbReference type="NCBI Taxonomy" id="44008"/>
    <lineage>
        <taxon>Bacteria</taxon>
        <taxon>Bacillati</taxon>
        <taxon>Bacillota</taxon>
        <taxon>Bacilli</taxon>
        <taxon>Lactobacillales</taxon>
        <taxon>Enterococcaceae</taxon>
        <taxon>Enterococcus</taxon>
    </lineage>
</organism>
<dbReference type="InterPro" id="IPR036615">
    <property type="entry name" value="Mur_ligase_C_dom_sf"/>
</dbReference>
<dbReference type="GO" id="GO:0005524">
    <property type="term" value="F:ATP binding"/>
    <property type="evidence" value="ECO:0007669"/>
    <property type="project" value="UniProtKB-KW"/>
</dbReference>
<dbReference type="Proteomes" id="UP000196074">
    <property type="component" value="Unassembled WGS sequence"/>
</dbReference>
<evidence type="ECO:0000256" key="10">
    <source>
        <dbReference type="RuleBase" id="RU004135"/>
    </source>
</evidence>